<dbReference type="Gene3D" id="3.40.50.1010">
    <property type="entry name" value="5'-nuclease"/>
    <property type="match status" value="1"/>
</dbReference>
<sequence length="61" mass="6622">MPREQRCLIDSSVWIDSFASGATRARDLVVELAAQPKMIVTSEPIVMELLAGANAEAIFDS</sequence>
<evidence type="ECO:0000313" key="2">
    <source>
        <dbReference type="Proteomes" id="UP000093695"/>
    </source>
</evidence>
<protein>
    <recommendedName>
        <fullName evidence="3">PIN domain-containing protein</fullName>
    </recommendedName>
</protein>
<organism evidence="1 2">
    <name type="scientific">Amycolatopsis orientalis</name>
    <name type="common">Nocardia orientalis</name>
    <dbReference type="NCBI Taxonomy" id="31958"/>
    <lineage>
        <taxon>Bacteria</taxon>
        <taxon>Bacillati</taxon>
        <taxon>Actinomycetota</taxon>
        <taxon>Actinomycetes</taxon>
        <taxon>Pseudonocardiales</taxon>
        <taxon>Pseudonocardiaceae</taxon>
        <taxon>Amycolatopsis</taxon>
    </lineage>
</organism>
<accession>A0A193BUC5</accession>
<reference evidence="1 2" key="1">
    <citation type="journal article" date="2015" name="Genome Announc.">
        <title>Draft Genome Sequence of Norvancomycin-Producing Strain Amycolatopsis orientalis CPCC200066.</title>
        <authorList>
            <person name="Lei X."/>
            <person name="Yuan F."/>
            <person name="Shi Y."/>
            <person name="Li X."/>
            <person name="Wang L."/>
            <person name="Hong B."/>
        </authorList>
    </citation>
    <scope>NUCLEOTIDE SEQUENCE [LARGE SCALE GENOMIC DNA]</scope>
    <source>
        <strain evidence="1 2">B-37</strain>
    </source>
</reference>
<dbReference type="SUPFAM" id="SSF88723">
    <property type="entry name" value="PIN domain-like"/>
    <property type="match status" value="1"/>
</dbReference>
<dbReference type="RefSeq" id="WP_044852670.1">
    <property type="nucleotide sequence ID" value="NZ_CP016174.1"/>
</dbReference>
<name>A0A193BUC5_AMYOR</name>
<keyword evidence="2" id="KW-1185">Reference proteome</keyword>
<evidence type="ECO:0000313" key="1">
    <source>
        <dbReference type="EMBL" id="ANN15785.1"/>
    </source>
</evidence>
<dbReference type="EMBL" id="CP016174">
    <property type="protein sequence ID" value="ANN15785.1"/>
    <property type="molecule type" value="Genomic_DNA"/>
</dbReference>
<gene>
    <name evidence="1" type="ORF">SD37_09045</name>
</gene>
<dbReference type="Proteomes" id="UP000093695">
    <property type="component" value="Chromosome"/>
</dbReference>
<dbReference type="STRING" id="31958.SD37_09045"/>
<evidence type="ECO:0008006" key="3">
    <source>
        <dbReference type="Google" id="ProtNLM"/>
    </source>
</evidence>
<dbReference type="InterPro" id="IPR029060">
    <property type="entry name" value="PIN-like_dom_sf"/>
</dbReference>
<dbReference type="KEGG" id="aori:SD37_09045"/>
<proteinExistence type="predicted"/>
<dbReference type="AlphaFoldDB" id="A0A193BUC5"/>